<accession>A0A0M6ZN73</accession>
<feature type="domain" description="Cytochrome c" evidence="6">
    <location>
        <begin position="32"/>
        <end position="113"/>
    </location>
</feature>
<keyword evidence="5" id="KW-0732">Signal</keyword>
<reference evidence="8" key="1">
    <citation type="submission" date="2015-07" db="EMBL/GenBank/DDBJ databases">
        <authorList>
            <person name="Rodrigo-Torres Lidia"/>
            <person name="Arahal R.David."/>
        </authorList>
    </citation>
    <scope>NUCLEOTIDE SEQUENCE [LARGE SCALE GENOMIC DNA]</scope>
    <source>
        <strain evidence="8">CECT 5096</strain>
    </source>
</reference>
<dbReference type="InterPro" id="IPR009056">
    <property type="entry name" value="Cyt_c-like_dom"/>
</dbReference>
<dbReference type="AlphaFoldDB" id="A0A0M6ZN73"/>
<evidence type="ECO:0000256" key="5">
    <source>
        <dbReference type="SAM" id="SignalP"/>
    </source>
</evidence>
<dbReference type="Gene3D" id="1.10.760.10">
    <property type="entry name" value="Cytochrome c-like domain"/>
    <property type="match status" value="1"/>
</dbReference>
<dbReference type="PROSITE" id="PS51007">
    <property type="entry name" value="CYTC"/>
    <property type="match status" value="1"/>
</dbReference>
<dbReference type="SUPFAM" id="SSF46626">
    <property type="entry name" value="Cytochrome c"/>
    <property type="match status" value="1"/>
</dbReference>
<dbReference type="RefSeq" id="WP_055116139.1">
    <property type="nucleotide sequence ID" value="NZ_CANMGD010000006.1"/>
</dbReference>
<dbReference type="EMBL" id="CXWC01000001">
    <property type="protein sequence ID" value="CTQ64208.1"/>
    <property type="molecule type" value="Genomic_DNA"/>
</dbReference>
<keyword evidence="2 4" id="KW-0479">Metal-binding</keyword>
<dbReference type="GO" id="GO:0009055">
    <property type="term" value="F:electron transfer activity"/>
    <property type="evidence" value="ECO:0007669"/>
    <property type="project" value="InterPro"/>
</dbReference>
<dbReference type="GO" id="GO:0046872">
    <property type="term" value="F:metal ion binding"/>
    <property type="evidence" value="ECO:0007669"/>
    <property type="project" value="UniProtKB-KW"/>
</dbReference>
<name>A0A0M6ZN73_9HYPH</name>
<feature type="chain" id="PRO_5009787849" description="Cytochrome c domain-containing protein" evidence="5">
    <location>
        <begin position="23"/>
        <end position="115"/>
    </location>
</feature>
<dbReference type="Proteomes" id="UP000049983">
    <property type="component" value="Unassembled WGS sequence"/>
</dbReference>
<proteinExistence type="predicted"/>
<feature type="signal peptide" evidence="5">
    <location>
        <begin position="1"/>
        <end position="22"/>
    </location>
</feature>
<evidence type="ECO:0000256" key="4">
    <source>
        <dbReference type="PROSITE-ProRule" id="PRU00433"/>
    </source>
</evidence>
<evidence type="ECO:0000256" key="1">
    <source>
        <dbReference type="ARBA" id="ARBA00022617"/>
    </source>
</evidence>
<evidence type="ECO:0000256" key="3">
    <source>
        <dbReference type="ARBA" id="ARBA00023004"/>
    </source>
</evidence>
<protein>
    <recommendedName>
        <fullName evidence="6">Cytochrome c domain-containing protein</fullName>
    </recommendedName>
</protein>
<evidence type="ECO:0000313" key="7">
    <source>
        <dbReference type="EMBL" id="CTQ64208.1"/>
    </source>
</evidence>
<dbReference type="GeneID" id="97667764"/>
<keyword evidence="8" id="KW-1185">Reference proteome</keyword>
<evidence type="ECO:0000259" key="6">
    <source>
        <dbReference type="PROSITE" id="PS51007"/>
    </source>
</evidence>
<evidence type="ECO:0000256" key="2">
    <source>
        <dbReference type="ARBA" id="ARBA00022723"/>
    </source>
</evidence>
<sequence length="115" mass="12153">MSYRKLFLATALVVVVSGAAHGSDGAYPSDPVSLATGLELAEIHCASCHAVAIDDTSAQNGAPAFRDLSKRYPLESLEEPLAEGIVTAHDNMPEFAFAPDDIDAFLGYLTSIQAR</sequence>
<evidence type="ECO:0000313" key="8">
    <source>
        <dbReference type="Proteomes" id="UP000049983"/>
    </source>
</evidence>
<dbReference type="STRING" id="311410.LA5095_02929"/>
<dbReference type="Pfam" id="PF00034">
    <property type="entry name" value="Cytochrom_C"/>
    <property type="match status" value="1"/>
</dbReference>
<keyword evidence="1 4" id="KW-0349">Heme</keyword>
<keyword evidence="3 4" id="KW-0408">Iron</keyword>
<dbReference type="GO" id="GO:0020037">
    <property type="term" value="F:heme binding"/>
    <property type="evidence" value="ECO:0007669"/>
    <property type="project" value="InterPro"/>
</dbReference>
<gene>
    <name evidence="7" type="ORF">LA5096_00298</name>
</gene>
<dbReference type="OrthoDB" id="7363829at2"/>
<dbReference type="InterPro" id="IPR036909">
    <property type="entry name" value="Cyt_c-like_dom_sf"/>
</dbReference>
<organism evidence="7 8">
    <name type="scientific">Roseibium album</name>
    <dbReference type="NCBI Taxonomy" id="311410"/>
    <lineage>
        <taxon>Bacteria</taxon>
        <taxon>Pseudomonadati</taxon>
        <taxon>Pseudomonadota</taxon>
        <taxon>Alphaproteobacteria</taxon>
        <taxon>Hyphomicrobiales</taxon>
        <taxon>Stappiaceae</taxon>
        <taxon>Roseibium</taxon>
    </lineage>
</organism>